<keyword evidence="1" id="KW-0175">Coiled coil</keyword>
<feature type="coiled-coil region" evidence="1">
    <location>
        <begin position="12"/>
        <end position="39"/>
    </location>
</feature>
<gene>
    <name evidence="2" type="ORF">LTRI10_LOCUS29898</name>
</gene>
<evidence type="ECO:0000313" key="2">
    <source>
        <dbReference type="EMBL" id="CAL1389008.1"/>
    </source>
</evidence>
<reference evidence="2 3" key="1">
    <citation type="submission" date="2024-04" db="EMBL/GenBank/DDBJ databases">
        <authorList>
            <person name="Fracassetti M."/>
        </authorList>
    </citation>
    <scope>NUCLEOTIDE SEQUENCE [LARGE SCALE GENOMIC DNA]</scope>
</reference>
<keyword evidence="3" id="KW-1185">Reference proteome</keyword>
<organism evidence="2 3">
    <name type="scientific">Linum trigynum</name>
    <dbReference type="NCBI Taxonomy" id="586398"/>
    <lineage>
        <taxon>Eukaryota</taxon>
        <taxon>Viridiplantae</taxon>
        <taxon>Streptophyta</taxon>
        <taxon>Embryophyta</taxon>
        <taxon>Tracheophyta</taxon>
        <taxon>Spermatophyta</taxon>
        <taxon>Magnoliopsida</taxon>
        <taxon>eudicotyledons</taxon>
        <taxon>Gunneridae</taxon>
        <taxon>Pentapetalae</taxon>
        <taxon>rosids</taxon>
        <taxon>fabids</taxon>
        <taxon>Malpighiales</taxon>
        <taxon>Linaceae</taxon>
        <taxon>Linum</taxon>
    </lineage>
</organism>
<proteinExistence type="predicted"/>
<sequence>MRDYCRKMLECCDRMQVILDEQEAKRRQWQIELESKLERIARRRRETSNCQESTAVAPTNFPTPLAVATTPTAIAVPSPAPLLTVPPTVAVLAPPGREKELTIIAMTETTTLLNAANAVEVSFHTATLDNT</sequence>
<protein>
    <submittedName>
        <fullName evidence="2">Uncharacterized protein</fullName>
    </submittedName>
</protein>
<dbReference type="AlphaFoldDB" id="A0AAV2ETF2"/>
<name>A0AAV2ETF2_9ROSI</name>
<dbReference type="EMBL" id="OZ034818">
    <property type="protein sequence ID" value="CAL1389008.1"/>
    <property type="molecule type" value="Genomic_DNA"/>
</dbReference>
<dbReference type="Proteomes" id="UP001497516">
    <property type="component" value="Chromosome 5"/>
</dbReference>
<evidence type="ECO:0000256" key="1">
    <source>
        <dbReference type="SAM" id="Coils"/>
    </source>
</evidence>
<evidence type="ECO:0000313" key="3">
    <source>
        <dbReference type="Proteomes" id="UP001497516"/>
    </source>
</evidence>
<accession>A0AAV2ETF2</accession>